<dbReference type="RefSeq" id="WP_243548293.1">
    <property type="nucleotide sequence ID" value="NZ_CP094532.1"/>
</dbReference>
<protein>
    <submittedName>
        <fullName evidence="1">Uncharacterized protein</fullName>
    </submittedName>
</protein>
<evidence type="ECO:0000313" key="2">
    <source>
        <dbReference type="Proteomes" id="UP000831460"/>
    </source>
</evidence>
<accession>A0ABY4BUM6</accession>
<reference evidence="1 2" key="1">
    <citation type="submission" date="2022-03" db="EMBL/GenBank/DDBJ databases">
        <title>Chryseobacterium sp. isolated from particulate matters in swine house.</title>
        <authorList>
            <person name="Won M."/>
            <person name="Kim S.-J."/>
            <person name="Kwon S.-W."/>
        </authorList>
    </citation>
    <scope>NUCLEOTIDE SEQUENCE [LARGE SCALE GENOMIC DNA]</scope>
    <source>
        <strain evidence="1 2">SC2-2</strain>
    </source>
</reference>
<evidence type="ECO:0000313" key="1">
    <source>
        <dbReference type="EMBL" id="UOE40270.1"/>
    </source>
</evidence>
<dbReference type="EMBL" id="CP094532">
    <property type="protein sequence ID" value="UOE40270.1"/>
    <property type="molecule type" value="Genomic_DNA"/>
</dbReference>
<name>A0ABY4BUM6_9FLAO</name>
<organism evidence="1 2">
    <name type="scientific">Chryseobacterium suipulveris</name>
    <dbReference type="NCBI Taxonomy" id="2929800"/>
    <lineage>
        <taxon>Bacteria</taxon>
        <taxon>Pseudomonadati</taxon>
        <taxon>Bacteroidota</taxon>
        <taxon>Flavobacteriia</taxon>
        <taxon>Flavobacteriales</taxon>
        <taxon>Weeksellaceae</taxon>
        <taxon>Chryseobacterium group</taxon>
        <taxon>Chryseobacterium</taxon>
    </lineage>
</organism>
<proteinExistence type="predicted"/>
<dbReference type="Proteomes" id="UP000831460">
    <property type="component" value="Chromosome"/>
</dbReference>
<gene>
    <name evidence="1" type="ORF">MTP09_10140</name>
</gene>
<sequence>MTLFPGFLQYAENKTRVLVFSSNTSAADLLKSVLNFNGKDFDFFSGEGSTDFNDSDFVIFETEDSNEASDFNPNIVLVTEEIAAEKLQPVLENIVAGGVLIYPVEFSDVVESTSNYFRKLPFEKIQFETSGDNFIIKTEIGDIPLNSKNQQQLLNINGIKILAQQFGVMESEFYEAAMEF</sequence>
<keyword evidence="2" id="KW-1185">Reference proteome</keyword>